<keyword evidence="1" id="KW-0472">Membrane</keyword>
<evidence type="ECO:0000256" key="1">
    <source>
        <dbReference type="SAM" id="Phobius"/>
    </source>
</evidence>
<accession>A0A0K2TA83</accession>
<proteinExistence type="predicted"/>
<dbReference type="AlphaFoldDB" id="A0A0K2TA83"/>
<dbReference type="EMBL" id="HACA01005000">
    <property type="protein sequence ID" value="CDW22361.1"/>
    <property type="molecule type" value="Transcribed_RNA"/>
</dbReference>
<feature type="non-terminal residue" evidence="2">
    <location>
        <position position="1"/>
    </location>
</feature>
<sequence>PKFVRYFLDRYKISFFFSLSTSIYFLLALCLSLFRIAVRSSPVSLVGPLRR</sequence>
<keyword evidence="1" id="KW-1133">Transmembrane helix</keyword>
<name>A0A0K2TA83_LEPSM</name>
<reference evidence="2" key="1">
    <citation type="submission" date="2014-05" db="EMBL/GenBank/DDBJ databases">
        <authorList>
            <person name="Chronopoulou M."/>
        </authorList>
    </citation>
    <scope>NUCLEOTIDE SEQUENCE</scope>
    <source>
        <tissue evidence="2">Whole organism</tissue>
    </source>
</reference>
<protein>
    <submittedName>
        <fullName evidence="2">Uncharacterized protein</fullName>
    </submittedName>
</protein>
<feature type="transmembrane region" description="Helical" evidence="1">
    <location>
        <begin position="13"/>
        <end position="34"/>
    </location>
</feature>
<organism evidence="2">
    <name type="scientific">Lepeophtheirus salmonis</name>
    <name type="common">Salmon louse</name>
    <name type="synonym">Caligus salmonis</name>
    <dbReference type="NCBI Taxonomy" id="72036"/>
    <lineage>
        <taxon>Eukaryota</taxon>
        <taxon>Metazoa</taxon>
        <taxon>Ecdysozoa</taxon>
        <taxon>Arthropoda</taxon>
        <taxon>Crustacea</taxon>
        <taxon>Multicrustacea</taxon>
        <taxon>Hexanauplia</taxon>
        <taxon>Copepoda</taxon>
        <taxon>Siphonostomatoida</taxon>
        <taxon>Caligidae</taxon>
        <taxon>Lepeophtheirus</taxon>
    </lineage>
</organism>
<evidence type="ECO:0000313" key="2">
    <source>
        <dbReference type="EMBL" id="CDW22361.1"/>
    </source>
</evidence>
<keyword evidence="1" id="KW-0812">Transmembrane</keyword>